<dbReference type="InterPro" id="IPR028889">
    <property type="entry name" value="USP"/>
</dbReference>
<dbReference type="InterPro" id="IPR038765">
    <property type="entry name" value="Papain-like_cys_pep_sf"/>
</dbReference>
<dbReference type="GO" id="GO:0004843">
    <property type="term" value="F:cysteine-type deubiquitinase activity"/>
    <property type="evidence" value="ECO:0007669"/>
    <property type="project" value="UniProtKB-EC"/>
</dbReference>
<evidence type="ECO:0000259" key="10">
    <source>
        <dbReference type="PROSITE" id="PS50235"/>
    </source>
</evidence>
<protein>
    <recommendedName>
        <fullName evidence="3">ubiquitinyl hydrolase 1</fullName>
        <ecNumber evidence="3">3.4.19.12</ecNumber>
    </recommendedName>
</protein>
<feature type="compositionally biased region" description="Polar residues" evidence="8">
    <location>
        <begin position="669"/>
        <end position="678"/>
    </location>
</feature>
<dbReference type="AlphaFoldDB" id="A0A210QWV1"/>
<dbReference type="InterPro" id="IPR050164">
    <property type="entry name" value="Peptidase_C19"/>
</dbReference>
<evidence type="ECO:0000256" key="2">
    <source>
        <dbReference type="ARBA" id="ARBA00009085"/>
    </source>
</evidence>
<dbReference type="InterPro" id="IPR018200">
    <property type="entry name" value="USP_CS"/>
</dbReference>
<evidence type="ECO:0000256" key="6">
    <source>
        <dbReference type="ARBA" id="ARBA00022801"/>
    </source>
</evidence>
<keyword evidence="12" id="KW-1185">Reference proteome</keyword>
<feature type="compositionally biased region" description="Basic and acidic residues" evidence="8">
    <location>
        <begin position="759"/>
        <end position="778"/>
    </location>
</feature>
<feature type="domain" description="USP" evidence="10">
    <location>
        <begin position="77"/>
        <end position="658"/>
    </location>
</feature>
<evidence type="ECO:0000256" key="8">
    <source>
        <dbReference type="SAM" id="MobiDB-lite"/>
    </source>
</evidence>
<proteinExistence type="inferred from homology"/>
<feature type="compositionally biased region" description="Basic and acidic residues" evidence="8">
    <location>
        <begin position="966"/>
        <end position="980"/>
    </location>
</feature>
<keyword evidence="5" id="KW-0833">Ubl conjugation pathway</keyword>
<name>A0A210QWV1_MIZYE</name>
<dbReference type="GO" id="GO:0005829">
    <property type="term" value="C:cytosol"/>
    <property type="evidence" value="ECO:0007669"/>
    <property type="project" value="TreeGrafter"/>
</dbReference>
<feature type="compositionally biased region" description="Basic and acidic residues" evidence="8">
    <location>
        <begin position="1083"/>
        <end position="1096"/>
    </location>
</feature>
<evidence type="ECO:0000313" key="11">
    <source>
        <dbReference type="EMBL" id="OWF53152.1"/>
    </source>
</evidence>
<feature type="region of interest" description="Disordered" evidence="8">
    <location>
        <begin position="631"/>
        <end position="745"/>
    </location>
</feature>
<dbReference type="OrthoDB" id="289038at2759"/>
<dbReference type="InterPro" id="IPR001394">
    <property type="entry name" value="Peptidase_C19_UCH"/>
</dbReference>
<dbReference type="GO" id="GO:0016579">
    <property type="term" value="P:protein deubiquitination"/>
    <property type="evidence" value="ECO:0007669"/>
    <property type="project" value="InterPro"/>
</dbReference>
<feature type="compositionally biased region" description="Basic and acidic residues" evidence="8">
    <location>
        <begin position="867"/>
        <end position="922"/>
    </location>
</feature>
<feature type="region of interest" description="Disordered" evidence="8">
    <location>
        <begin position="325"/>
        <end position="382"/>
    </location>
</feature>
<dbReference type="PROSITE" id="PS00973">
    <property type="entry name" value="USP_2"/>
    <property type="match status" value="1"/>
</dbReference>
<organism evidence="11 12">
    <name type="scientific">Mizuhopecten yessoensis</name>
    <name type="common">Japanese scallop</name>
    <name type="synonym">Patinopecten yessoensis</name>
    <dbReference type="NCBI Taxonomy" id="6573"/>
    <lineage>
        <taxon>Eukaryota</taxon>
        <taxon>Metazoa</taxon>
        <taxon>Spiralia</taxon>
        <taxon>Lophotrochozoa</taxon>
        <taxon>Mollusca</taxon>
        <taxon>Bivalvia</taxon>
        <taxon>Autobranchia</taxon>
        <taxon>Pteriomorphia</taxon>
        <taxon>Pectinida</taxon>
        <taxon>Pectinoidea</taxon>
        <taxon>Pectinidae</taxon>
        <taxon>Mizuhopecten</taxon>
    </lineage>
</organism>
<feature type="transmembrane region" description="Helical" evidence="9">
    <location>
        <begin position="6"/>
        <end position="27"/>
    </location>
</feature>
<evidence type="ECO:0000256" key="1">
    <source>
        <dbReference type="ARBA" id="ARBA00000707"/>
    </source>
</evidence>
<feature type="compositionally biased region" description="Basic and acidic residues" evidence="8">
    <location>
        <begin position="704"/>
        <end position="716"/>
    </location>
</feature>
<feature type="compositionally biased region" description="Basic and acidic residues" evidence="8">
    <location>
        <begin position="724"/>
        <end position="739"/>
    </location>
</feature>
<keyword evidence="4" id="KW-0645">Protease</keyword>
<dbReference type="Gene3D" id="3.90.70.10">
    <property type="entry name" value="Cysteine proteinases"/>
    <property type="match status" value="2"/>
</dbReference>
<evidence type="ECO:0000313" key="12">
    <source>
        <dbReference type="Proteomes" id="UP000242188"/>
    </source>
</evidence>
<comment type="caution">
    <text evidence="11">The sequence shown here is derived from an EMBL/GenBank/DDBJ whole genome shotgun (WGS) entry which is preliminary data.</text>
</comment>
<dbReference type="GO" id="GO:0005634">
    <property type="term" value="C:nucleus"/>
    <property type="evidence" value="ECO:0007669"/>
    <property type="project" value="TreeGrafter"/>
</dbReference>
<feature type="compositionally biased region" description="Basic and acidic residues" evidence="8">
    <location>
        <begin position="1001"/>
        <end position="1033"/>
    </location>
</feature>
<dbReference type="PANTHER" id="PTHR24006">
    <property type="entry name" value="UBIQUITIN CARBOXYL-TERMINAL HYDROLASE"/>
    <property type="match status" value="1"/>
</dbReference>
<feature type="compositionally biased region" description="Low complexity" evidence="8">
    <location>
        <begin position="402"/>
        <end position="420"/>
    </location>
</feature>
<dbReference type="GO" id="GO:0006508">
    <property type="term" value="P:proteolysis"/>
    <property type="evidence" value="ECO:0007669"/>
    <property type="project" value="UniProtKB-KW"/>
</dbReference>
<evidence type="ECO:0000256" key="3">
    <source>
        <dbReference type="ARBA" id="ARBA00012759"/>
    </source>
</evidence>
<dbReference type="Proteomes" id="UP000242188">
    <property type="component" value="Unassembled WGS sequence"/>
</dbReference>
<feature type="compositionally biased region" description="Basic and acidic residues" evidence="8">
    <location>
        <begin position="1061"/>
        <end position="1075"/>
    </location>
</feature>
<gene>
    <name evidence="11" type="ORF">KP79_PYT07005</name>
</gene>
<feature type="region of interest" description="Disordered" evidence="8">
    <location>
        <begin position="398"/>
        <end position="436"/>
    </location>
</feature>
<feature type="region of interest" description="Disordered" evidence="8">
    <location>
        <begin position="36"/>
        <end position="69"/>
    </location>
</feature>
<feature type="compositionally biased region" description="Polar residues" evidence="8">
    <location>
        <begin position="354"/>
        <end position="378"/>
    </location>
</feature>
<dbReference type="EMBL" id="NEDP02001496">
    <property type="protein sequence ID" value="OWF53152.1"/>
    <property type="molecule type" value="Genomic_DNA"/>
</dbReference>
<evidence type="ECO:0000256" key="9">
    <source>
        <dbReference type="SAM" id="Phobius"/>
    </source>
</evidence>
<dbReference type="PROSITE" id="PS50235">
    <property type="entry name" value="USP_3"/>
    <property type="match status" value="1"/>
</dbReference>
<evidence type="ECO:0000256" key="4">
    <source>
        <dbReference type="ARBA" id="ARBA00022670"/>
    </source>
</evidence>
<keyword evidence="9" id="KW-0812">Transmembrane</keyword>
<evidence type="ECO:0000256" key="5">
    <source>
        <dbReference type="ARBA" id="ARBA00022786"/>
    </source>
</evidence>
<accession>A0A210QWV1</accession>
<dbReference type="Pfam" id="PF00443">
    <property type="entry name" value="UCH"/>
    <property type="match status" value="1"/>
</dbReference>
<keyword evidence="7" id="KW-0788">Thiol protease</keyword>
<comment type="catalytic activity">
    <reaction evidence="1">
        <text>Thiol-dependent hydrolysis of ester, thioester, amide, peptide and isopeptide bonds formed by the C-terminal Gly of ubiquitin (a 76-residue protein attached to proteins as an intracellular targeting signal).</text>
        <dbReference type="EC" id="3.4.19.12"/>
    </reaction>
</comment>
<sequence length="1130" mass="129607">MNSNEYLIVLLIVEGCIVLIAILIYCLMERRRKRKREDVETGSSNDVTKRQKMSAGSSHAGTDVSELGDKRFPFKPKGIPNVGASCFMNSMLQCLSWSPCLIKQLEHQIEKMQQKQYQGKLATTFLRLLQLNHAGDEDTAKAYKKKQTKNVKMFCKELVKEKEHFDGRSQEDSFEFYNALISGLEDEALRNVPFWPKKEPVTEMEHIMQTCDVTRLFGGMFMTCYCYKECGHVEPVFQRFTSLSIPPVVKKKTEDDKPKPTFAKKRPGPLETIAFSVKPKKRQPSTRHVEVDSVSKSVDVSATREPYSGQSKRIVDETTRIVSNQDHQMKTPKGYGAIQKSQKMDGNRKRKHNTTSMPKSTSNLTESSDNTTENSIDMSSLREHLPIVEELGLKTENKKGDVVVGNNDDTNDTDGSTSKSDIGKVTPNSDDQESLSDCSIEDINRLQGLCLVKRKNKLKKKRTGIELSLDKLTDFEKMMAADLPCRICSKKKETCGGVLYKQIQLVSLPHVLVLHINRFEQKGSQFCKVTDFVSYPKFLDMTKFCSKSLEQLESDSELLHGHFYSLFGVVNHQGSMRGGHYYAYIKTNHRDVRHIQNQLQNSWKDPEAMASGIRTQLEAIWKAEREICVPPDKKQQQEDKEDVDSQNSQTSNDVQKKKKDGCRKDGSLCHNNDQQDSVDQNRRPKKNVTFDNEDSEQDILSEGNKTDLQKDPDLQRCKKKIKSRNNEDKESCALQKEDGTAGCQTGQNGYVLEEIIHNNYHDEVKDSDNQEDMKDPVRTKSPISVVHGEDTNVPSRQKRSTNDVQEEDMTSPDRKKKRKDVVQEEVKNDPDRKQEHKDTDRELDMNDPVREKEHKKVALGEDINDVGLKKNETKDVVREEDMNDPGMKEEIKDEIRKEEKHEPDIGKDVKPLGRSKEQKKTVCQESMHAPGQKKEHKAKNDNDAGDVNDNQIDKKVHLKGFINKGENGDRFKGKDAKDPDQSTGEQDAGQKTMEHNAVMMTKDEKDAQKRKENDTIQRKEDRDCFKTKRDEKMKKKGKKGAYKDDRERPLQPNEKQDEEQGDHIPIYEHNSDAVNRKKIPTNWEDRGDNKGPKTDAHDMWFYVSDSRVQKEEERTVFTSTAAYILLYERI</sequence>
<dbReference type="EC" id="3.4.19.12" evidence="3"/>
<keyword evidence="6 11" id="KW-0378">Hydrolase</keyword>
<reference evidence="11 12" key="1">
    <citation type="journal article" date="2017" name="Nat. Ecol. Evol.">
        <title>Scallop genome provides insights into evolution of bilaterian karyotype and development.</title>
        <authorList>
            <person name="Wang S."/>
            <person name="Zhang J."/>
            <person name="Jiao W."/>
            <person name="Li J."/>
            <person name="Xun X."/>
            <person name="Sun Y."/>
            <person name="Guo X."/>
            <person name="Huan P."/>
            <person name="Dong B."/>
            <person name="Zhang L."/>
            <person name="Hu X."/>
            <person name="Sun X."/>
            <person name="Wang J."/>
            <person name="Zhao C."/>
            <person name="Wang Y."/>
            <person name="Wang D."/>
            <person name="Huang X."/>
            <person name="Wang R."/>
            <person name="Lv J."/>
            <person name="Li Y."/>
            <person name="Zhang Z."/>
            <person name="Liu B."/>
            <person name="Lu W."/>
            <person name="Hui Y."/>
            <person name="Liang J."/>
            <person name="Zhou Z."/>
            <person name="Hou R."/>
            <person name="Li X."/>
            <person name="Liu Y."/>
            <person name="Li H."/>
            <person name="Ning X."/>
            <person name="Lin Y."/>
            <person name="Zhao L."/>
            <person name="Xing Q."/>
            <person name="Dou J."/>
            <person name="Li Y."/>
            <person name="Mao J."/>
            <person name="Guo H."/>
            <person name="Dou H."/>
            <person name="Li T."/>
            <person name="Mu C."/>
            <person name="Jiang W."/>
            <person name="Fu Q."/>
            <person name="Fu X."/>
            <person name="Miao Y."/>
            <person name="Liu J."/>
            <person name="Yu Q."/>
            <person name="Li R."/>
            <person name="Liao H."/>
            <person name="Li X."/>
            <person name="Kong Y."/>
            <person name="Jiang Z."/>
            <person name="Chourrout D."/>
            <person name="Li R."/>
            <person name="Bao Z."/>
        </authorList>
    </citation>
    <scope>NUCLEOTIDE SEQUENCE [LARGE SCALE GENOMIC DNA]</scope>
    <source>
        <strain evidence="11 12">PY_sf001</strain>
    </source>
</reference>
<dbReference type="PROSITE" id="PS00972">
    <property type="entry name" value="USP_1"/>
    <property type="match status" value="1"/>
</dbReference>
<dbReference type="SUPFAM" id="SSF54001">
    <property type="entry name" value="Cysteine proteinases"/>
    <property type="match status" value="1"/>
</dbReference>
<evidence type="ECO:0000256" key="7">
    <source>
        <dbReference type="ARBA" id="ARBA00022807"/>
    </source>
</evidence>
<comment type="similarity">
    <text evidence="2">Belongs to the peptidase C19 family.</text>
</comment>
<keyword evidence="9" id="KW-1133">Transmembrane helix</keyword>
<feature type="region of interest" description="Disordered" evidence="8">
    <location>
        <begin position="759"/>
        <end position="1096"/>
    </location>
</feature>
<feature type="compositionally biased region" description="Basic and acidic residues" evidence="8">
    <location>
        <begin position="820"/>
        <end position="859"/>
    </location>
</feature>
<dbReference type="PANTHER" id="PTHR24006:SF888">
    <property type="entry name" value="UBIQUITIN CARBOXYL-TERMINAL HYDROLASE 30"/>
    <property type="match status" value="1"/>
</dbReference>
<keyword evidence="9" id="KW-0472">Membrane</keyword>